<keyword evidence="2" id="KW-1185">Reference proteome</keyword>
<organism evidence="1 2">
    <name type="scientific">Flagellimonas oceani</name>
    <dbReference type="NCBI Taxonomy" id="2698672"/>
    <lineage>
        <taxon>Bacteria</taxon>
        <taxon>Pseudomonadati</taxon>
        <taxon>Bacteroidota</taxon>
        <taxon>Flavobacteriia</taxon>
        <taxon>Flavobacteriales</taxon>
        <taxon>Flavobacteriaceae</taxon>
        <taxon>Flagellimonas</taxon>
    </lineage>
</organism>
<dbReference type="Proteomes" id="UP000502928">
    <property type="component" value="Chromosome"/>
</dbReference>
<name>A0A6G7J813_9FLAO</name>
<gene>
    <name evidence="1" type="ORF">GVT53_19535</name>
</gene>
<dbReference type="KEGG" id="mut:GVT53_19535"/>
<dbReference type="AlphaFoldDB" id="A0A6G7J813"/>
<sequence>MEKKPLNVRLIGKKGNYYQIQFPNLQTPVNVDETAYHRMLHSEEYEFDHSRDKIKRPSYSA</sequence>
<reference evidence="1 2" key="1">
    <citation type="submission" date="2020-02" db="EMBL/GenBank/DDBJ databases">
        <title>Complete genome of Muricauda sp. 501str8.</title>
        <authorList>
            <person name="Dong B."/>
            <person name="Zhu S."/>
            <person name="Yang J."/>
            <person name="Chen J."/>
        </authorList>
    </citation>
    <scope>NUCLEOTIDE SEQUENCE [LARGE SCALE GENOMIC DNA]</scope>
    <source>
        <strain evidence="1 2">501str8</strain>
    </source>
</reference>
<evidence type="ECO:0000313" key="2">
    <source>
        <dbReference type="Proteomes" id="UP000502928"/>
    </source>
</evidence>
<dbReference type="RefSeq" id="WP_166250149.1">
    <property type="nucleotide sequence ID" value="NZ_CP049616.1"/>
</dbReference>
<proteinExistence type="predicted"/>
<evidence type="ECO:0000313" key="1">
    <source>
        <dbReference type="EMBL" id="QII46779.1"/>
    </source>
</evidence>
<accession>A0A6G7J813</accession>
<dbReference type="EMBL" id="CP049616">
    <property type="protein sequence ID" value="QII46779.1"/>
    <property type="molecule type" value="Genomic_DNA"/>
</dbReference>
<protein>
    <submittedName>
        <fullName evidence="1">Uncharacterized protein</fullName>
    </submittedName>
</protein>